<comment type="caution">
    <text evidence="4">The sequence shown here is derived from an EMBL/GenBank/DDBJ whole genome shotgun (WGS) entry which is preliminary data.</text>
</comment>
<keyword evidence="5" id="KW-1185">Reference proteome</keyword>
<dbReference type="InterPro" id="IPR013783">
    <property type="entry name" value="Ig-like_fold"/>
</dbReference>
<gene>
    <name evidence="4" type="ORF">H8S34_01770</name>
</gene>
<feature type="transmembrane region" description="Helical" evidence="2">
    <location>
        <begin position="774"/>
        <end position="794"/>
    </location>
</feature>
<keyword evidence="2" id="KW-0472">Membrane</keyword>
<feature type="region of interest" description="Disordered" evidence="1">
    <location>
        <begin position="799"/>
        <end position="820"/>
    </location>
</feature>
<dbReference type="RefSeq" id="WP_186962875.1">
    <property type="nucleotide sequence ID" value="NZ_JACOPR010000001.1"/>
</dbReference>
<evidence type="ECO:0000313" key="4">
    <source>
        <dbReference type="EMBL" id="MBC5729560.1"/>
    </source>
</evidence>
<feature type="signal peptide" evidence="3">
    <location>
        <begin position="1"/>
        <end position="27"/>
    </location>
</feature>
<evidence type="ECO:0000256" key="3">
    <source>
        <dbReference type="SAM" id="SignalP"/>
    </source>
</evidence>
<dbReference type="Gene3D" id="2.60.40.10">
    <property type="entry name" value="Immunoglobulins"/>
    <property type="match status" value="2"/>
</dbReference>
<keyword evidence="2" id="KW-1133">Transmembrane helix</keyword>
<evidence type="ECO:0000256" key="2">
    <source>
        <dbReference type="SAM" id="Phobius"/>
    </source>
</evidence>
<protein>
    <recommendedName>
        <fullName evidence="6">CARDB domain-containing protein</fullName>
    </recommendedName>
</protein>
<reference evidence="4 5" key="1">
    <citation type="submission" date="2020-08" db="EMBL/GenBank/DDBJ databases">
        <title>Genome public.</title>
        <authorList>
            <person name="Liu C."/>
            <person name="Sun Q."/>
        </authorList>
    </citation>
    <scope>NUCLEOTIDE SEQUENCE [LARGE SCALE GENOMIC DNA]</scope>
    <source>
        <strain evidence="4 5">New-38</strain>
    </source>
</reference>
<accession>A0ABR7HPX1</accession>
<dbReference type="Proteomes" id="UP000660021">
    <property type="component" value="Unassembled WGS sequence"/>
</dbReference>
<sequence length="820" mass="86127">MKRNPFRRGGALLLLLALLLGVLPAAAAAEGGTLYVTGYTVQDSAGRTAARVTKGDTVNIAVTVKDTGDGTGAGDPAALDITKLEDSFTGGSVNVRRVSEDGAPLRYEILLSGVTYKGVGQSLRLQVGTAGQADSYQTMEVTVTEAVVYEAPERVPDIPSTPDAAPVPLVTVSRNELKQPIQAGQEAELTITFRNLSNARLKSPVAVFTPTEGLEILGGSNSFPLDEIAGKKSATVKLRIKAASVIQSPAQSLGVELRFNYHNNISLVQGSITDKISIPALGRESVPQPPVLVTRSPLEKPVAPGETREVTISFQNSGTTKLVGAVAAVTASESLMLLNDTTTFLLGDIAPGKTGSITVRFQAARDMNSANQSLSTELKFGYDNGGMLTQATASDKVGIPAVPRESVAQPLVILTRSAAPKPLAAGESRSVELSFRNAGTTKVVSPMVTVTPSDAILLLNDASSFLLPDLEPGKSASLTLRIQGAAEISSANQSLSTELKYSYHNGETMAQATASDRINLTAVPTGKGDSPQPNVVIRSFSYGEGSVASGSSFPLSFTFENTGRLGIENLVITVEGGESFAMNGSTNTFYYPALGAGESQTREVPMRAVPTGKSGAQSVSIGFKYEYVDGAKRAQATSDIKVSIPLYQPDRLQINAPTLPETATEGEELELTLAYVNKGKDDIANVEATVVGEGVTTPARTQYLGNLSAGSSGAIGFAVTPEKAGPLSLVLRVTYENADQQLQTREFPVELQVEEFVPAEDPAPGAGEEEGQPFPWPLVLGGSGGGLVLLLALLRWKKGRAKPQTEEGGDWTSWEEESEP</sequence>
<dbReference type="PANTHER" id="PTHR35902:SF3">
    <property type="entry name" value="NPCBM-ASSOCIATED, NEW3 DOMAIN OF ALPHA-GALACTOSIDASE"/>
    <property type="match status" value="1"/>
</dbReference>
<feature type="chain" id="PRO_5047169915" description="CARDB domain-containing protein" evidence="3">
    <location>
        <begin position="28"/>
        <end position="820"/>
    </location>
</feature>
<keyword evidence="2" id="KW-0812">Transmembrane</keyword>
<proteinExistence type="predicted"/>
<evidence type="ECO:0008006" key="6">
    <source>
        <dbReference type="Google" id="ProtNLM"/>
    </source>
</evidence>
<name>A0ABR7HPX1_9FIRM</name>
<evidence type="ECO:0000256" key="1">
    <source>
        <dbReference type="SAM" id="MobiDB-lite"/>
    </source>
</evidence>
<dbReference type="PANTHER" id="PTHR35902">
    <property type="entry name" value="S-LAYER DOMAIN-LIKE PROTEIN-RELATED"/>
    <property type="match status" value="1"/>
</dbReference>
<keyword evidence="3" id="KW-0732">Signal</keyword>
<feature type="compositionally biased region" description="Acidic residues" evidence="1">
    <location>
        <begin position="807"/>
        <end position="820"/>
    </location>
</feature>
<dbReference type="EMBL" id="JACOPR010000001">
    <property type="protein sequence ID" value="MBC5729560.1"/>
    <property type="molecule type" value="Genomic_DNA"/>
</dbReference>
<organism evidence="4 5">
    <name type="scientific">Pseudoflavonifractor hominis</name>
    <dbReference type="NCBI Taxonomy" id="2763059"/>
    <lineage>
        <taxon>Bacteria</taxon>
        <taxon>Bacillati</taxon>
        <taxon>Bacillota</taxon>
        <taxon>Clostridia</taxon>
        <taxon>Eubacteriales</taxon>
        <taxon>Oscillospiraceae</taxon>
        <taxon>Pseudoflavonifractor</taxon>
    </lineage>
</organism>
<evidence type="ECO:0000313" key="5">
    <source>
        <dbReference type="Proteomes" id="UP000660021"/>
    </source>
</evidence>